<evidence type="ECO:0000313" key="2">
    <source>
        <dbReference type="Proteomes" id="UP000783037"/>
    </source>
</evidence>
<reference evidence="1" key="1">
    <citation type="submission" date="2019-04" db="EMBL/GenBank/DDBJ databases">
        <title>Evolution of Biomass-Degrading Anaerobic Consortia Revealed by Metagenomics.</title>
        <authorList>
            <person name="Peng X."/>
        </authorList>
    </citation>
    <scope>NUCLEOTIDE SEQUENCE</scope>
    <source>
        <strain evidence="1">SIG18</strain>
    </source>
</reference>
<proteinExistence type="predicted"/>
<evidence type="ECO:0000313" key="1">
    <source>
        <dbReference type="EMBL" id="MBE6500880.1"/>
    </source>
</evidence>
<dbReference type="RefSeq" id="WP_292751956.1">
    <property type="nucleotide sequence ID" value="NZ_SUTK01000001.1"/>
</dbReference>
<dbReference type="Proteomes" id="UP000783037">
    <property type="component" value="Unassembled WGS sequence"/>
</dbReference>
<protein>
    <submittedName>
        <fullName evidence="1">Uncharacterized protein</fullName>
    </submittedName>
</protein>
<organism evidence="1 2">
    <name type="scientific">Methanobrevibacter thaueri</name>
    <dbReference type="NCBI Taxonomy" id="190975"/>
    <lineage>
        <taxon>Archaea</taxon>
        <taxon>Methanobacteriati</taxon>
        <taxon>Methanobacteriota</taxon>
        <taxon>Methanomada group</taxon>
        <taxon>Methanobacteria</taxon>
        <taxon>Methanobacteriales</taxon>
        <taxon>Methanobacteriaceae</taxon>
        <taxon>Methanobrevibacter</taxon>
    </lineage>
</organism>
<comment type="caution">
    <text evidence="1">The sequence shown here is derived from an EMBL/GenBank/DDBJ whole genome shotgun (WGS) entry which is preliminary data.</text>
</comment>
<dbReference type="EMBL" id="SUTK01000001">
    <property type="protein sequence ID" value="MBE6500880.1"/>
    <property type="molecule type" value="Genomic_DNA"/>
</dbReference>
<dbReference type="AlphaFoldDB" id="A0A8T3V7K1"/>
<name>A0A8T3V7K1_9EURY</name>
<sequence>MKEKITYEDLKEHEHLFLLAPAFILNGMAKRNSNLVIKFKSAIESHLNALNDEERSKLHAILNSDVDELQRLLRQAYIQTKIKQYEILSNPKNREFIEMNLRELRKLI</sequence>
<accession>A0A8T3V7K1</accession>
<gene>
    <name evidence="1" type="ORF">E7Z79_00365</name>
</gene>